<gene>
    <name evidence="3" type="ORF">A0J61_09482</name>
</gene>
<protein>
    <recommendedName>
        <fullName evidence="2">Myb-like domain-containing protein</fullName>
    </recommendedName>
</protein>
<dbReference type="GO" id="GO:0042790">
    <property type="term" value="P:nucleolar large rRNA transcription by RNA polymerase I"/>
    <property type="evidence" value="ECO:0007669"/>
    <property type="project" value="InterPro"/>
</dbReference>
<feature type="region of interest" description="Disordered" evidence="1">
    <location>
        <begin position="388"/>
        <end position="426"/>
    </location>
</feature>
<dbReference type="InterPro" id="IPR009057">
    <property type="entry name" value="Homeodomain-like_sf"/>
</dbReference>
<accession>A0A1C7N027</accession>
<dbReference type="GO" id="GO:0001181">
    <property type="term" value="F:RNA polymerase I general transcription initiation factor activity"/>
    <property type="evidence" value="ECO:0007669"/>
    <property type="project" value="TreeGrafter"/>
</dbReference>
<dbReference type="STRING" id="101091.A0A1C7N027"/>
<evidence type="ECO:0000313" key="4">
    <source>
        <dbReference type="Proteomes" id="UP000093000"/>
    </source>
</evidence>
<name>A0A1C7N027_9FUNG</name>
<dbReference type="SUPFAM" id="SSF46689">
    <property type="entry name" value="Homeodomain-like"/>
    <property type="match status" value="1"/>
</dbReference>
<dbReference type="FunCoup" id="A0A1C7N027">
    <property type="interactions" value="66"/>
</dbReference>
<dbReference type="EMBL" id="LUGH01000860">
    <property type="protein sequence ID" value="OBZ82470.1"/>
    <property type="molecule type" value="Genomic_DNA"/>
</dbReference>
<dbReference type="AlphaFoldDB" id="A0A1C7N027"/>
<evidence type="ECO:0000313" key="3">
    <source>
        <dbReference type="EMBL" id="OBZ82470.1"/>
    </source>
</evidence>
<proteinExistence type="predicted"/>
<dbReference type="InParanoid" id="A0A1C7N027"/>
<evidence type="ECO:0000259" key="2">
    <source>
        <dbReference type="SMART" id="SM00717"/>
    </source>
</evidence>
<dbReference type="OrthoDB" id="2240312at2759"/>
<evidence type="ECO:0000256" key="1">
    <source>
        <dbReference type="SAM" id="MobiDB-lite"/>
    </source>
</evidence>
<dbReference type="GO" id="GO:0000500">
    <property type="term" value="C:RNA polymerase I upstream activating factor complex"/>
    <property type="evidence" value="ECO:0007669"/>
    <property type="project" value="InterPro"/>
</dbReference>
<dbReference type="Proteomes" id="UP000093000">
    <property type="component" value="Unassembled WGS sequence"/>
</dbReference>
<reference evidence="3 4" key="1">
    <citation type="submission" date="2016-03" db="EMBL/GenBank/DDBJ databases">
        <title>Choanephora cucurbitarum.</title>
        <authorList>
            <person name="Min B."/>
            <person name="Park H."/>
            <person name="Park J.-H."/>
            <person name="Shin H.-D."/>
            <person name="Choi I.-G."/>
        </authorList>
    </citation>
    <scope>NUCLEOTIDE SEQUENCE [LARGE SCALE GENOMIC DNA]</scope>
    <source>
        <strain evidence="3 4">KUS-F28377</strain>
    </source>
</reference>
<dbReference type="GO" id="GO:0006361">
    <property type="term" value="P:transcription initiation at RNA polymerase I promoter"/>
    <property type="evidence" value="ECO:0007669"/>
    <property type="project" value="TreeGrafter"/>
</dbReference>
<dbReference type="CDD" id="cd00167">
    <property type="entry name" value="SANT"/>
    <property type="match status" value="1"/>
</dbReference>
<dbReference type="GO" id="GO:0000182">
    <property type="term" value="F:rDNA binding"/>
    <property type="evidence" value="ECO:0007669"/>
    <property type="project" value="TreeGrafter"/>
</dbReference>
<dbReference type="InterPro" id="IPR001005">
    <property type="entry name" value="SANT/Myb"/>
</dbReference>
<organism evidence="3 4">
    <name type="scientific">Choanephora cucurbitarum</name>
    <dbReference type="NCBI Taxonomy" id="101091"/>
    <lineage>
        <taxon>Eukaryota</taxon>
        <taxon>Fungi</taxon>
        <taxon>Fungi incertae sedis</taxon>
        <taxon>Mucoromycota</taxon>
        <taxon>Mucoromycotina</taxon>
        <taxon>Mucoromycetes</taxon>
        <taxon>Mucorales</taxon>
        <taxon>Mucorineae</taxon>
        <taxon>Choanephoraceae</taxon>
        <taxon>Choanephoroideae</taxon>
        <taxon>Choanephora</taxon>
    </lineage>
</organism>
<dbReference type="SMART" id="SM00717">
    <property type="entry name" value="SANT"/>
    <property type="match status" value="1"/>
</dbReference>
<feature type="compositionally biased region" description="Polar residues" evidence="1">
    <location>
        <begin position="390"/>
        <end position="401"/>
    </location>
</feature>
<dbReference type="PANTHER" id="PTHR28079">
    <property type="entry name" value="RNA POLYMERASE I-SPECIFIC TRANSCRIPTION INITIATION FACTOR RRN5"/>
    <property type="match status" value="1"/>
</dbReference>
<feature type="domain" description="Myb-like" evidence="2">
    <location>
        <begin position="158"/>
        <end position="208"/>
    </location>
</feature>
<dbReference type="InterPro" id="IPR039601">
    <property type="entry name" value="Rrn5"/>
</dbReference>
<dbReference type="Gene3D" id="1.10.10.60">
    <property type="entry name" value="Homeodomain-like"/>
    <property type="match status" value="1"/>
</dbReference>
<feature type="compositionally biased region" description="Acidic residues" evidence="1">
    <location>
        <begin position="403"/>
        <end position="422"/>
    </location>
</feature>
<keyword evidence="4" id="KW-1185">Reference proteome</keyword>
<dbReference type="PANTHER" id="PTHR28079:SF1">
    <property type="entry name" value="RNA POLYMERASE I-SPECIFIC TRANSCRIPTION INITIATION FACTOR RRN5"/>
    <property type="match status" value="1"/>
</dbReference>
<sequence length="505" mass="59410">MSHKRPREEEEKKRRIKPRFLLEGLCNLYGNTSIDYYNQLVEEFTEIARPPSTPKSSTKDHTWVNVSQRMHSLHQIAQEEATQYNQRNKVERDCEYEIHPVVQKNQAFQSQLQHRHQLFGNKTGLTSLPDSLRRYYLFLSLEQSTHSRKESWGLSMVGQSCWTPEEKERFFCALERCSRHDLDEISRRIGPTKTVVEVAAYMDLLDAAAKGLDMPVEWTDAYSAREMSPIFILQEQQMAHALEQRLETETHAKHQALLTEPSDDIDKALELFELWQLSSLTRLFSGINDMTVLVSTIVQMYELLKRFLKDMIAELHAELVGKENRMVTRARMNRMIAKYRKMRKDDVRLKHLDIVSLLDGDRAFHQYYVESKSVSFLAKRRRMGWVVADQPTQPKSTTNTVDSSDEEEELNEDTDNENEDDDMLKPFDEQDELPGFICHFERDLSNQYETVHVSETLLDESDENQEQEDEALEDRMRQLDQINEKTLIESLGFYDTETIYHHRNR</sequence>
<comment type="caution">
    <text evidence="3">The sequence shown here is derived from an EMBL/GenBank/DDBJ whole genome shotgun (WGS) entry which is preliminary data.</text>
</comment>